<feature type="region of interest" description="Disordered" evidence="4">
    <location>
        <begin position="58"/>
        <end position="98"/>
    </location>
</feature>
<keyword evidence="2" id="KW-0863">Zinc-finger</keyword>
<evidence type="ECO:0000256" key="2">
    <source>
        <dbReference type="ARBA" id="ARBA00022771"/>
    </source>
</evidence>
<reference evidence="6 7" key="1">
    <citation type="journal article" date="2018" name="Nat. Genet.">
        <title>Extensive intraspecific gene order and gene structural variations between Mo17 and other maize genomes.</title>
        <authorList>
            <person name="Sun S."/>
            <person name="Zhou Y."/>
            <person name="Chen J."/>
            <person name="Shi J."/>
            <person name="Zhao H."/>
            <person name="Zhao H."/>
            <person name="Song W."/>
            <person name="Zhang M."/>
            <person name="Cui Y."/>
            <person name="Dong X."/>
            <person name="Liu H."/>
            <person name="Ma X."/>
            <person name="Jiao Y."/>
            <person name="Wang B."/>
            <person name="Wei X."/>
            <person name="Stein J.C."/>
            <person name="Glaubitz J.C."/>
            <person name="Lu F."/>
            <person name="Yu G."/>
            <person name="Liang C."/>
            <person name="Fengler K."/>
            <person name="Li B."/>
            <person name="Rafalski A."/>
            <person name="Schnable P.S."/>
            <person name="Ware D.H."/>
            <person name="Buckler E.S."/>
            <person name="Lai J."/>
        </authorList>
    </citation>
    <scope>NUCLEOTIDE SEQUENCE [LARGE SCALE GENOMIC DNA]</scope>
    <source>
        <strain evidence="7">cv. Missouri 17</strain>
        <tissue evidence="6">Seedling</tissue>
    </source>
</reference>
<dbReference type="Proteomes" id="UP000251960">
    <property type="component" value="Chromosome 4"/>
</dbReference>
<organism evidence="6 7">
    <name type="scientific">Zea mays</name>
    <name type="common">Maize</name>
    <dbReference type="NCBI Taxonomy" id="4577"/>
    <lineage>
        <taxon>Eukaryota</taxon>
        <taxon>Viridiplantae</taxon>
        <taxon>Streptophyta</taxon>
        <taxon>Embryophyta</taxon>
        <taxon>Tracheophyta</taxon>
        <taxon>Spermatophyta</taxon>
        <taxon>Magnoliopsida</taxon>
        <taxon>Liliopsida</taxon>
        <taxon>Poales</taxon>
        <taxon>Poaceae</taxon>
        <taxon>PACMAD clade</taxon>
        <taxon>Panicoideae</taxon>
        <taxon>Andropogonodae</taxon>
        <taxon>Andropogoneae</taxon>
        <taxon>Tripsacinae</taxon>
        <taxon>Zea</taxon>
    </lineage>
</organism>
<evidence type="ECO:0000256" key="3">
    <source>
        <dbReference type="ARBA" id="ARBA00022833"/>
    </source>
</evidence>
<evidence type="ECO:0000256" key="4">
    <source>
        <dbReference type="SAM" id="MobiDB-lite"/>
    </source>
</evidence>
<dbReference type="GO" id="GO:0008270">
    <property type="term" value="F:zinc ion binding"/>
    <property type="evidence" value="ECO:0007669"/>
    <property type="project" value="UniProtKB-KW"/>
</dbReference>
<dbReference type="InterPro" id="IPR000315">
    <property type="entry name" value="Znf_B-box"/>
</dbReference>
<evidence type="ECO:0000259" key="5">
    <source>
        <dbReference type="SMART" id="SM00336"/>
    </source>
</evidence>
<keyword evidence="3" id="KW-0862">Zinc</keyword>
<dbReference type="EMBL" id="NCVQ01000005">
    <property type="protein sequence ID" value="PWZ29421.1"/>
    <property type="molecule type" value="Genomic_DNA"/>
</dbReference>
<feature type="compositionally biased region" description="Low complexity" evidence="4">
    <location>
        <begin position="60"/>
        <end position="84"/>
    </location>
</feature>
<dbReference type="CDD" id="cd19821">
    <property type="entry name" value="Bbox1_BBX-like"/>
    <property type="match status" value="1"/>
</dbReference>
<dbReference type="PANTHER" id="PTHR31717">
    <property type="entry name" value="ZINC FINGER PROTEIN CONSTANS-LIKE 10"/>
    <property type="match status" value="1"/>
</dbReference>
<sequence length="207" mass="21283">MGAAGDAAAAGTRTRCELCGGAAAVHCAADSAFLCPRCDAKVHGANFLASRHVRRRLPRGGADSGASASSGSCLSTADSAQSRAAPPPGIGRGRRAPPRAEAVLERWARRKRVAAGPACRRRVPLRVAMAAARWSEVSAGGGAEAAMLRRLEAAAHVPARLVLAVAAWMTRAARARPPAAGAPDLEEGWAECSPEFVVRQGPHPSAM</sequence>
<evidence type="ECO:0000313" key="6">
    <source>
        <dbReference type="EMBL" id="PWZ29421.1"/>
    </source>
</evidence>
<dbReference type="SMART" id="SM00336">
    <property type="entry name" value="BBOX"/>
    <property type="match status" value="1"/>
</dbReference>
<feature type="domain" description="B box-type" evidence="5">
    <location>
        <begin position="11"/>
        <end position="57"/>
    </location>
</feature>
<gene>
    <name evidence="6" type="primary">BBX32_0</name>
    <name evidence="6" type="ORF">Zm00014a_010453</name>
</gene>
<protein>
    <submittedName>
        <fullName evidence="6">B-box zinc finger protein 32</fullName>
    </submittedName>
</protein>
<dbReference type="AlphaFoldDB" id="A0A3L6FAV7"/>
<comment type="caution">
    <text evidence="6">The sequence shown here is derived from an EMBL/GenBank/DDBJ whole genome shotgun (WGS) entry which is preliminary data.</text>
</comment>
<proteinExistence type="predicted"/>
<accession>A0A3L6FAV7</accession>
<evidence type="ECO:0000256" key="1">
    <source>
        <dbReference type="ARBA" id="ARBA00022723"/>
    </source>
</evidence>
<keyword evidence="1" id="KW-0479">Metal-binding</keyword>
<dbReference type="InterPro" id="IPR049808">
    <property type="entry name" value="CONSTANS-like_Bbox1"/>
</dbReference>
<evidence type="ECO:0000313" key="7">
    <source>
        <dbReference type="Proteomes" id="UP000251960"/>
    </source>
</evidence>
<dbReference type="PANTHER" id="PTHR31717:SF142">
    <property type="entry name" value="B-BOX DOMAIN PROTEIN 30-RELATED"/>
    <property type="match status" value="1"/>
</dbReference>
<name>A0A3L6FAV7_MAIZE</name>